<dbReference type="InterPro" id="IPR002205">
    <property type="entry name" value="Topo_IIA_dom_A"/>
</dbReference>
<dbReference type="GO" id="GO:0005737">
    <property type="term" value="C:cytoplasm"/>
    <property type="evidence" value="ECO:0007669"/>
    <property type="project" value="TreeGrafter"/>
</dbReference>
<comment type="caution">
    <text evidence="5">Lacks conserved residue(s) required for the propagation of feature annotation.</text>
</comment>
<dbReference type="AlphaFoldDB" id="A0A484ML53"/>
<evidence type="ECO:0000256" key="4">
    <source>
        <dbReference type="ARBA" id="ARBA00023235"/>
    </source>
</evidence>
<evidence type="ECO:0000256" key="5">
    <source>
        <dbReference type="PROSITE-ProRule" id="PRU01384"/>
    </source>
</evidence>
<comment type="similarity">
    <text evidence="1">Belongs to the type II topoisomerase GyrA/ParC subunit family.</text>
</comment>
<dbReference type="InterPro" id="IPR013760">
    <property type="entry name" value="Topo_IIA-like_dom_sf"/>
</dbReference>
<dbReference type="PANTHER" id="PTHR43493:SF5">
    <property type="entry name" value="DNA GYRASE SUBUNIT A, CHLOROPLASTIC_MITOCHONDRIAL"/>
    <property type="match status" value="1"/>
</dbReference>
<keyword evidence="8" id="KW-1185">Reference proteome</keyword>
<dbReference type="InterPro" id="IPR013758">
    <property type="entry name" value="Topo_IIA_A/C_ab"/>
</dbReference>
<protein>
    <recommendedName>
        <fullName evidence="6">Topo IIA-type catalytic domain-containing protein</fullName>
    </recommendedName>
</protein>
<keyword evidence="2" id="KW-0799">Topoisomerase</keyword>
<evidence type="ECO:0000256" key="1">
    <source>
        <dbReference type="ARBA" id="ARBA00008263"/>
    </source>
</evidence>
<keyword evidence="4" id="KW-0413">Isomerase</keyword>
<proteinExistence type="inferred from homology"/>
<reference evidence="7 8" key="1">
    <citation type="submission" date="2018-04" db="EMBL/GenBank/DDBJ databases">
        <authorList>
            <person name="Vogel A."/>
        </authorList>
    </citation>
    <scope>NUCLEOTIDE SEQUENCE [LARGE SCALE GENOMIC DNA]</scope>
</reference>
<evidence type="ECO:0000259" key="6">
    <source>
        <dbReference type="PROSITE" id="PS52040"/>
    </source>
</evidence>
<gene>
    <name evidence="7" type="ORF">CCAM_LOCUS31479</name>
</gene>
<dbReference type="Gene3D" id="3.90.199.10">
    <property type="entry name" value="Topoisomerase II, domain 5"/>
    <property type="match status" value="1"/>
</dbReference>
<dbReference type="SUPFAM" id="SSF56719">
    <property type="entry name" value="Type II DNA topoisomerase"/>
    <property type="match status" value="1"/>
</dbReference>
<keyword evidence="3 5" id="KW-0238">DNA-binding</keyword>
<dbReference type="OrthoDB" id="276498at2759"/>
<accession>A0A484ML53</accession>
<dbReference type="Pfam" id="PF00521">
    <property type="entry name" value="DNA_topoisoIV"/>
    <property type="match status" value="1"/>
</dbReference>
<organism evidence="7 8">
    <name type="scientific">Cuscuta campestris</name>
    <dbReference type="NCBI Taxonomy" id="132261"/>
    <lineage>
        <taxon>Eukaryota</taxon>
        <taxon>Viridiplantae</taxon>
        <taxon>Streptophyta</taxon>
        <taxon>Embryophyta</taxon>
        <taxon>Tracheophyta</taxon>
        <taxon>Spermatophyta</taxon>
        <taxon>Magnoliopsida</taxon>
        <taxon>eudicotyledons</taxon>
        <taxon>Gunneridae</taxon>
        <taxon>Pentapetalae</taxon>
        <taxon>asterids</taxon>
        <taxon>lamiids</taxon>
        <taxon>Solanales</taxon>
        <taxon>Convolvulaceae</taxon>
        <taxon>Cuscuteae</taxon>
        <taxon>Cuscuta</taxon>
        <taxon>Cuscuta subgen. Grammica</taxon>
        <taxon>Cuscuta sect. Cleistogrammica</taxon>
    </lineage>
</organism>
<dbReference type="PANTHER" id="PTHR43493">
    <property type="entry name" value="DNA GYRASE/TOPOISOMERASE SUBUNIT A"/>
    <property type="match status" value="1"/>
</dbReference>
<sequence>MLLSHIYQNTVDFVPNFDNSQKEPCLLPARIPNLLLNGASGIAVCMARNIPPHNLGELVDAMSSYNHNPEVTGKMNSVILHCYVEITSHCHFEICYFTLPFRKYFYSVGGSFSVFSLTISMQSFAI</sequence>
<dbReference type="GO" id="GO:0003677">
    <property type="term" value="F:DNA binding"/>
    <property type="evidence" value="ECO:0007669"/>
    <property type="project" value="UniProtKB-UniRule"/>
</dbReference>
<dbReference type="InterPro" id="IPR050220">
    <property type="entry name" value="Type_II_DNA_Topoisomerases"/>
</dbReference>
<dbReference type="GO" id="GO:0003918">
    <property type="term" value="F:DNA topoisomerase type II (double strand cut, ATP-hydrolyzing) activity"/>
    <property type="evidence" value="ECO:0007669"/>
    <property type="project" value="InterPro"/>
</dbReference>
<dbReference type="Proteomes" id="UP000595140">
    <property type="component" value="Unassembled WGS sequence"/>
</dbReference>
<dbReference type="GO" id="GO:0009330">
    <property type="term" value="C:DNA topoisomerase type II (double strand cut, ATP-hydrolyzing) complex"/>
    <property type="evidence" value="ECO:0007669"/>
    <property type="project" value="TreeGrafter"/>
</dbReference>
<feature type="domain" description="Topo IIA-type catalytic" evidence="6">
    <location>
        <begin position="1"/>
        <end position="126"/>
    </location>
</feature>
<name>A0A484ML53_9ASTE</name>
<evidence type="ECO:0000256" key="3">
    <source>
        <dbReference type="ARBA" id="ARBA00023125"/>
    </source>
</evidence>
<dbReference type="EMBL" id="OOIL02003814">
    <property type="protein sequence ID" value="VFQ89703.1"/>
    <property type="molecule type" value="Genomic_DNA"/>
</dbReference>
<dbReference type="PROSITE" id="PS52040">
    <property type="entry name" value="TOPO_IIA"/>
    <property type="match status" value="1"/>
</dbReference>
<dbReference type="GO" id="GO:0006265">
    <property type="term" value="P:DNA topological change"/>
    <property type="evidence" value="ECO:0007669"/>
    <property type="project" value="InterPro"/>
</dbReference>
<evidence type="ECO:0000313" key="8">
    <source>
        <dbReference type="Proteomes" id="UP000595140"/>
    </source>
</evidence>
<dbReference type="GO" id="GO:0005524">
    <property type="term" value="F:ATP binding"/>
    <property type="evidence" value="ECO:0007669"/>
    <property type="project" value="InterPro"/>
</dbReference>
<evidence type="ECO:0000256" key="2">
    <source>
        <dbReference type="ARBA" id="ARBA00023029"/>
    </source>
</evidence>
<evidence type="ECO:0000313" key="7">
    <source>
        <dbReference type="EMBL" id="VFQ89703.1"/>
    </source>
</evidence>